<dbReference type="Proteomes" id="UP000662754">
    <property type="component" value="Segment"/>
</dbReference>
<dbReference type="KEGG" id="vg:77945599"/>
<sequence>MTDKPHITLDEQLEVDEALLQIQREMDQLVEKVYLMGYTKGLRHQENTPKFP</sequence>
<reference evidence="1" key="1">
    <citation type="submission" date="2020-10" db="EMBL/GenBank/DDBJ databases">
        <title>The Isolation and Genome Sequence of a Novel Cyanophage S-H9-2 from the Yellow Sea, China.</title>
        <authorList>
            <person name="Jiang T."/>
            <person name="Luo L."/>
        </authorList>
    </citation>
    <scope>NUCLEOTIDE SEQUENCE</scope>
</reference>
<name>A0A873WTG0_9CAUD</name>
<accession>A0A873WTG0</accession>
<proteinExistence type="predicted"/>
<evidence type="ECO:0000313" key="1">
    <source>
        <dbReference type="EMBL" id="QPB08444.1"/>
    </source>
</evidence>
<dbReference type="GeneID" id="77945599"/>
<organism evidence="1 2">
    <name type="scientific">Synechococcus phage S-H9-2</name>
    <dbReference type="NCBI Taxonomy" id="2783669"/>
    <lineage>
        <taxon>Viruses</taxon>
        <taxon>Duplodnaviria</taxon>
        <taxon>Heunggongvirae</taxon>
        <taxon>Uroviricota</taxon>
        <taxon>Caudoviricetes</taxon>
        <taxon>Pantevenvirales</taxon>
        <taxon>Kyanoviridae</taxon>
        <taxon>Yushanluvirus</taxon>
        <taxon>Yushanluvirus satich</taxon>
    </lineage>
</organism>
<evidence type="ECO:0000313" key="2">
    <source>
        <dbReference type="Proteomes" id="UP000662754"/>
    </source>
</evidence>
<keyword evidence="2" id="KW-1185">Reference proteome</keyword>
<dbReference type="EMBL" id="MW147367">
    <property type="protein sequence ID" value="QPB08444.1"/>
    <property type="molecule type" value="Genomic_DNA"/>
</dbReference>
<dbReference type="RefSeq" id="YP_010669429.1">
    <property type="nucleotide sequence ID" value="NC_070960.1"/>
</dbReference>
<protein>
    <submittedName>
        <fullName evidence="1">Uncharacterized protein</fullName>
    </submittedName>
</protein>